<dbReference type="PROSITE" id="PS51257">
    <property type="entry name" value="PROKAR_LIPOPROTEIN"/>
    <property type="match status" value="1"/>
</dbReference>
<dbReference type="EMBL" id="CP035544">
    <property type="protein sequence ID" value="QBA64477.1"/>
    <property type="molecule type" value="Genomic_DNA"/>
</dbReference>
<dbReference type="PANTHER" id="PTHR43135:SF3">
    <property type="entry name" value="ALPHA-D-RIBOSE 1-METHYLPHOSPHONATE 5-TRIPHOSPHATE DIPHOSPHATASE"/>
    <property type="match status" value="1"/>
</dbReference>
<keyword evidence="1" id="KW-0732">Signal</keyword>
<dbReference type="SUPFAM" id="SSF51338">
    <property type="entry name" value="Composite domain of metallo-dependent hydrolases"/>
    <property type="match status" value="2"/>
</dbReference>
<accession>A0A411EAA0</accession>
<organism evidence="3 4">
    <name type="scientific">Muriicola soli</name>
    <dbReference type="NCBI Taxonomy" id="2507538"/>
    <lineage>
        <taxon>Bacteria</taxon>
        <taxon>Pseudomonadati</taxon>
        <taxon>Bacteroidota</taxon>
        <taxon>Flavobacteriia</taxon>
        <taxon>Flavobacteriales</taxon>
        <taxon>Flavobacteriaceae</taxon>
        <taxon>Muriicola</taxon>
    </lineage>
</organism>
<keyword evidence="3" id="KW-0378">Hydrolase</keyword>
<name>A0A411EAA0_9FLAO</name>
<protein>
    <submittedName>
        <fullName evidence="3">Amidohydrolase</fullName>
    </submittedName>
</protein>
<keyword evidence="4" id="KW-1185">Reference proteome</keyword>
<dbReference type="Pfam" id="PF01979">
    <property type="entry name" value="Amidohydro_1"/>
    <property type="match status" value="1"/>
</dbReference>
<dbReference type="SUPFAM" id="SSF51556">
    <property type="entry name" value="Metallo-dependent hydrolases"/>
    <property type="match status" value="1"/>
</dbReference>
<dbReference type="Proteomes" id="UP000290889">
    <property type="component" value="Chromosome"/>
</dbReference>
<dbReference type="Gene3D" id="3.20.20.140">
    <property type="entry name" value="Metal-dependent hydrolases"/>
    <property type="match status" value="1"/>
</dbReference>
<dbReference type="GO" id="GO:0016810">
    <property type="term" value="F:hydrolase activity, acting on carbon-nitrogen (but not peptide) bonds"/>
    <property type="evidence" value="ECO:0007669"/>
    <property type="project" value="InterPro"/>
</dbReference>
<dbReference type="OrthoDB" id="9797498at2"/>
<gene>
    <name evidence="3" type="ORF">EQY75_08035</name>
</gene>
<feature type="signal peptide" evidence="1">
    <location>
        <begin position="1"/>
        <end position="18"/>
    </location>
</feature>
<dbReference type="InterPro" id="IPR006680">
    <property type="entry name" value="Amidohydro-rel"/>
</dbReference>
<evidence type="ECO:0000256" key="1">
    <source>
        <dbReference type="SAM" id="SignalP"/>
    </source>
</evidence>
<dbReference type="AlphaFoldDB" id="A0A411EAA0"/>
<dbReference type="KEGG" id="mur:EQY75_08035"/>
<reference evidence="3 4" key="1">
    <citation type="submission" date="2019-01" db="EMBL/GenBank/DDBJ databases">
        <title>Muriicola soli sp. nov., isolated from soil.</title>
        <authorList>
            <person name="Kang H.J."/>
            <person name="Kim S.B."/>
        </authorList>
    </citation>
    <scope>NUCLEOTIDE SEQUENCE [LARGE SCALE GENOMIC DNA]</scope>
    <source>
        <strain evidence="3 4">MMS17-SY002</strain>
    </source>
</reference>
<feature type="domain" description="Amidohydrolase-related" evidence="2">
    <location>
        <begin position="79"/>
        <end position="439"/>
    </location>
</feature>
<feature type="chain" id="PRO_5019551288" evidence="1">
    <location>
        <begin position="19"/>
        <end position="458"/>
    </location>
</feature>
<dbReference type="PANTHER" id="PTHR43135">
    <property type="entry name" value="ALPHA-D-RIBOSE 1-METHYLPHOSPHONATE 5-TRIPHOSPHATE DIPHOSPHATASE"/>
    <property type="match status" value="1"/>
</dbReference>
<dbReference type="RefSeq" id="WP_129604700.1">
    <property type="nucleotide sequence ID" value="NZ_CP035544.1"/>
</dbReference>
<proteinExistence type="predicted"/>
<dbReference type="InterPro" id="IPR032466">
    <property type="entry name" value="Metal_Hydrolase"/>
</dbReference>
<dbReference type="InterPro" id="IPR051781">
    <property type="entry name" value="Metallo-dep_Hydrolase"/>
</dbReference>
<evidence type="ECO:0000259" key="2">
    <source>
        <dbReference type="Pfam" id="PF01979"/>
    </source>
</evidence>
<dbReference type="InterPro" id="IPR011059">
    <property type="entry name" value="Metal-dep_hydrolase_composite"/>
</dbReference>
<evidence type="ECO:0000313" key="4">
    <source>
        <dbReference type="Proteomes" id="UP000290889"/>
    </source>
</evidence>
<sequence>MKLVILLLLTLLTFGCNQVEKPGVSDTVLFSDVNIVDVSNGTVSEHQYVEIDSGKIRRITSQLPADVTYKTIIEGKGMFLLPGLAEMHAHIPSPPVSKETLEETLFLYLSNGITTIRGMLGHPSHLELKNLVSQGEVLSPRIYTSSPSLNGNTVRTPEEAKSKVEQYKNDGYDFLKIHPGIKRPVFDALVAKAKEVGIPFAGHVPVDVGIRHALQSGYASIDHIDGFLEGLVPESKAINPESNGFFGYNFTPLADSSLIPSLVKEARENKVWIVPTQSLFERWFAPVAADRLLNDPEMIYMPVTTLSNWKIRKEQSTGRGTGFNEEQWKEFHQIRQQLLRALNEGGHGMLLGSDAPQLFNVPGFSIHHEIAGMEAAGMSSLDILQSGTINPSIFFGEEDSFGQVKEGLSADLLLVRTNPLEDIQALKQLSGVMVRGKWLDRKTIDKKLKVIASHVKEQ</sequence>
<dbReference type="Gene3D" id="2.30.40.10">
    <property type="entry name" value="Urease, subunit C, domain 1"/>
    <property type="match status" value="1"/>
</dbReference>
<evidence type="ECO:0000313" key="3">
    <source>
        <dbReference type="EMBL" id="QBA64477.1"/>
    </source>
</evidence>